<sequence>MINVHRIAYFRVIALAFAAFIFNTTEFVPVALLSDIASDFSMQVSDTGLIITIYAWMVTILSLPFMLMTAKLERKRLLLNVFLLFVACHVLSAVAWDFWVLVLARIGIAASHAIFWSITASLAVRVAPINKGSQAIGLLALGTSLAMVLGLPLGRVVGDTFGWRVTFGLLAAFAAAETLLLYKILPLLPSRRAGSLKSLPLLAKKPLLMTLYALTVLIVSAHFTAYSYIEPFIKQLGANGGGFITIFLLIFGFSGIVASLLFGKFYKLIPNGFLIVSILFITASLLALNLLIKNETQMLLLAFVWGLGISGIGLSMQIKVLNLAPEATDVAMSIYSAIYNIGIGGGALIGHQVMTHLGLVRVGDAGAVFGACGLVLFCAALMKFKPAGKG</sequence>
<dbReference type="OrthoDB" id="9788453at2"/>
<protein>
    <submittedName>
        <fullName evidence="8">Major facilitator superfamily transporter</fullName>
    </submittedName>
</protein>
<feature type="transmembrane region" description="Helical" evidence="6">
    <location>
        <begin position="77"/>
        <end position="96"/>
    </location>
</feature>
<dbReference type="PROSITE" id="PS50850">
    <property type="entry name" value="MFS"/>
    <property type="match status" value="1"/>
</dbReference>
<evidence type="ECO:0000259" key="7">
    <source>
        <dbReference type="PROSITE" id="PS50850"/>
    </source>
</evidence>
<name>A0A0M4SRK5_CAMC5</name>
<dbReference type="Proteomes" id="UP000006380">
    <property type="component" value="Chromosome"/>
</dbReference>
<proteinExistence type="predicted"/>
<dbReference type="Pfam" id="PF07690">
    <property type="entry name" value="MFS_1"/>
    <property type="match status" value="1"/>
</dbReference>
<dbReference type="CDD" id="cd17324">
    <property type="entry name" value="MFS_NepI_like"/>
    <property type="match status" value="1"/>
</dbReference>
<dbReference type="KEGG" id="ccv:CCV52592_0915"/>
<dbReference type="InterPro" id="IPR011701">
    <property type="entry name" value="MFS"/>
</dbReference>
<keyword evidence="5 6" id="KW-0472">Membrane</keyword>
<feature type="transmembrane region" description="Helical" evidence="6">
    <location>
        <begin position="298"/>
        <end position="318"/>
    </location>
</feature>
<evidence type="ECO:0000256" key="4">
    <source>
        <dbReference type="ARBA" id="ARBA00022989"/>
    </source>
</evidence>
<evidence type="ECO:0000256" key="1">
    <source>
        <dbReference type="ARBA" id="ARBA00004651"/>
    </source>
</evidence>
<dbReference type="GO" id="GO:0022857">
    <property type="term" value="F:transmembrane transporter activity"/>
    <property type="evidence" value="ECO:0007669"/>
    <property type="project" value="InterPro"/>
</dbReference>
<dbReference type="InterPro" id="IPR020846">
    <property type="entry name" value="MFS_dom"/>
</dbReference>
<feature type="transmembrane region" description="Helical" evidence="6">
    <location>
        <begin position="53"/>
        <end position="70"/>
    </location>
</feature>
<feature type="transmembrane region" description="Helical" evidence="6">
    <location>
        <begin position="12"/>
        <end position="33"/>
    </location>
</feature>
<dbReference type="PANTHER" id="PTHR43124">
    <property type="entry name" value="PURINE EFFLUX PUMP PBUE"/>
    <property type="match status" value="1"/>
</dbReference>
<evidence type="ECO:0000256" key="6">
    <source>
        <dbReference type="SAM" id="Phobius"/>
    </source>
</evidence>
<accession>A0A0M4SRK5</accession>
<comment type="subcellular location">
    <subcellularLocation>
        <location evidence="1">Cell membrane</location>
        <topology evidence="1">Multi-pass membrane protein</topology>
    </subcellularLocation>
</comment>
<feature type="transmembrane region" description="Helical" evidence="6">
    <location>
        <begin position="241"/>
        <end position="261"/>
    </location>
</feature>
<evidence type="ECO:0000256" key="3">
    <source>
        <dbReference type="ARBA" id="ARBA00022692"/>
    </source>
</evidence>
<evidence type="ECO:0000256" key="2">
    <source>
        <dbReference type="ARBA" id="ARBA00022475"/>
    </source>
</evidence>
<feature type="transmembrane region" description="Helical" evidence="6">
    <location>
        <begin position="330"/>
        <end position="353"/>
    </location>
</feature>
<reference evidence="8" key="1">
    <citation type="submission" date="2016-07" db="EMBL/GenBank/DDBJ databases">
        <title>Comparative genomics of the Campylobacter concisus group.</title>
        <authorList>
            <person name="Miller W.G."/>
            <person name="Yee E."/>
            <person name="Chapman M.H."/>
            <person name="Huynh S."/>
            <person name="Bono J.L."/>
            <person name="On S.L.W."/>
            <person name="StLeger J."/>
            <person name="Foster G."/>
            <person name="Parker C.T."/>
        </authorList>
    </citation>
    <scope>NUCLEOTIDE SEQUENCE</scope>
    <source>
        <strain evidence="8">525.92</strain>
    </source>
</reference>
<dbReference type="PANTHER" id="PTHR43124:SF4">
    <property type="entry name" value="SUGAR EFFLUX TRANSPORTER"/>
    <property type="match status" value="1"/>
</dbReference>
<dbReference type="InterPro" id="IPR050189">
    <property type="entry name" value="MFS_Efflux_Transporters"/>
</dbReference>
<gene>
    <name evidence="8" type="ORF">CCV52592_0915</name>
</gene>
<feature type="transmembrane region" description="Helical" evidence="6">
    <location>
        <begin position="206"/>
        <end position="229"/>
    </location>
</feature>
<dbReference type="SUPFAM" id="SSF103473">
    <property type="entry name" value="MFS general substrate transporter"/>
    <property type="match status" value="1"/>
</dbReference>
<dbReference type="NCBIfam" id="NF002921">
    <property type="entry name" value="PRK03545.1"/>
    <property type="match status" value="1"/>
</dbReference>
<evidence type="ECO:0000313" key="9">
    <source>
        <dbReference type="Proteomes" id="UP000006380"/>
    </source>
</evidence>
<feature type="transmembrane region" description="Helical" evidence="6">
    <location>
        <begin position="165"/>
        <end position="185"/>
    </location>
</feature>
<keyword evidence="4 6" id="KW-1133">Transmembrane helix</keyword>
<dbReference type="GO" id="GO:0005886">
    <property type="term" value="C:plasma membrane"/>
    <property type="evidence" value="ECO:0007669"/>
    <property type="project" value="UniProtKB-SubCell"/>
</dbReference>
<dbReference type="InterPro" id="IPR036259">
    <property type="entry name" value="MFS_trans_sf"/>
</dbReference>
<keyword evidence="9" id="KW-1185">Reference proteome</keyword>
<feature type="domain" description="Major facilitator superfamily (MFS) profile" evidence="7">
    <location>
        <begin position="11"/>
        <end position="388"/>
    </location>
</feature>
<dbReference type="AlphaFoldDB" id="A0A0M4SRK5"/>
<feature type="transmembrane region" description="Helical" evidence="6">
    <location>
        <begin position="365"/>
        <end position="384"/>
    </location>
</feature>
<dbReference type="EMBL" id="CP000767">
    <property type="protein sequence ID" value="ALF45096.1"/>
    <property type="molecule type" value="Genomic_DNA"/>
</dbReference>
<feature type="transmembrane region" description="Helical" evidence="6">
    <location>
        <begin position="136"/>
        <end position="153"/>
    </location>
</feature>
<dbReference type="Gene3D" id="1.20.1250.20">
    <property type="entry name" value="MFS general substrate transporter like domains"/>
    <property type="match status" value="1"/>
</dbReference>
<evidence type="ECO:0000256" key="5">
    <source>
        <dbReference type="ARBA" id="ARBA00023136"/>
    </source>
</evidence>
<keyword evidence="3 6" id="KW-0812">Transmembrane</keyword>
<evidence type="ECO:0000313" key="8">
    <source>
        <dbReference type="EMBL" id="ALF45096.1"/>
    </source>
</evidence>
<keyword evidence="2" id="KW-1003">Cell membrane</keyword>
<dbReference type="RefSeq" id="WP_041743169.1">
    <property type="nucleotide sequence ID" value="NC_009715.2"/>
</dbReference>
<organism evidence="8 9">
    <name type="scientific">Campylobacter curvus (strain 525.92)</name>
    <dbReference type="NCBI Taxonomy" id="360105"/>
    <lineage>
        <taxon>Bacteria</taxon>
        <taxon>Pseudomonadati</taxon>
        <taxon>Campylobacterota</taxon>
        <taxon>Epsilonproteobacteria</taxon>
        <taxon>Campylobacterales</taxon>
        <taxon>Campylobacteraceae</taxon>
        <taxon>Campylobacter</taxon>
    </lineage>
</organism>
<feature type="transmembrane region" description="Helical" evidence="6">
    <location>
        <begin position="273"/>
        <end position="292"/>
    </location>
</feature>